<protein>
    <submittedName>
        <fullName evidence="1">Uncharacterized protein</fullName>
    </submittedName>
</protein>
<dbReference type="Proteomes" id="UP000241074">
    <property type="component" value="Chromosome"/>
</dbReference>
<sequence length="170" mass="18819">MDELEYRRLLKKLPERIEPQRDLWSGIEARLVDPAKRPLARQPFPFAIAASLLTAVLLGAWVLGQSGVSNQTPETANASLAQTNLPNLVRARQAMMLESAAAWNEISSHDERTLMQSANPEVFAAWLELDGAETELEAALKSAPQAEFLLVRLKHVELEKLKLARLAASV</sequence>
<evidence type="ECO:0000313" key="1">
    <source>
        <dbReference type="EMBL" id="AVP98935.1"/>
    </source>
</evidence>
<dbReference type="AlphaFoldDB" id="A0A2P1PVQ3"/>
<dbReference type="EMBL" id="CP027860">
    <property type="protein sequence ID" value="AVP98935.1"/>
    <property type="molecule type" value="Genomic_DNA"/>
</dbReference>
<gene>
    <name evidence="1" type="ORF">C7S18_17900</name>
</gene>
<dbReference type="RefSeq" id="WP_106892854.1">
    <property type="nucleotide sequence ID" value="NZ_CP027860.1"/>
</dbReference>
<proteinExistence type="predicted"/>
<dbReference type="KEGG" id="xba:C7S18_17900"/>
<organism evidence="1 2">
    <name type="scientific">Ahniella affigens</name>
    <dbReference type="NCBI Taxonomy" id="2021234"/>
    <lineage>
        <taxon>Bacteria</taxon>
        <taxon>Pseudomonadati</taxon>
        <taxon>Pseudomonadota</taxon>
        <taxon>Gammaproteobacteria</taxon>
        <taxon>Lysobacterales</taxon>
        <taxon>Rhodanobacteraceae</taxon>
        <taxon>Ahniella</taxon>
    </lineage>
</organism>
<keyword evidence="2" id="KW-1185">Reference proteome</keyword>
<reference evidence="1 2" key="2">
    <citation type="submission" date="2018-03" db="EMBL/GenBank/DDBJ databases">
        <authorList>
            <person name="Keele B.F."/>
        </authorList>
    </citation>
    <scope>NUCLEOTIDE SEQUENCE [LARGE SCALE GENOMIC DNA]</scope>
    <source>
        <strain evidence="1 2">D13</strain>
    </source>
</reference>
<reference evidence="1 2" key="1">
    <citation type="submission" date="2018-03" db="EMBL/GenBank/DDBJ databases">
        <title>Ahniella affigens gen. nov., sp. nov., a gammaproteobacterium isolated from sandy soil near a stream.</title>
        <authorList>
            <person name="Ko Y."/>
            <person name="Kim J.-H."/>
        </authorList>
    </citation>
    <scope>NUCLEOTIDE SEQUENCE [LARGE SCALE GENOMIC DNA]</scope>
    <source>
        <strain evidence="1 2">D13</strain>
    </source>
</reference>
<name>A0A2P1PVQ3_9GAMM</name>
<dbReference type="OrthoDB" id="5956808at2"/>
<accession>A0A2P1PVQ3</accession>
<evidence type="ECO:0000313" key="2">
    <source>
        <dbReference type="Proteomes" id="UP000241074"/>
    </source>
</evidence>